<dbReference type="GO" id="GO:0003917">
    <property type="term" value="F:DNA topoisomerase type I (single strand cut, ATP-independent) activity"/>
    <property type="evidence" value="ECO:0007669"/>
    <property type="project" value="UniProtKB-EC"/>
</dbReference>
<evidence type="ECO:0000259" key="13">
    <source>
        <dbReference type="PROSITE" id="PS50880"/>
    </source>
</evidence>
<dbReference type="InterPro" id="IPR025589">
    <property type="entry name" value="Toprim_C_rpt"/>
</dbReference>
<reference evidence="15 16" key="1">
    <citation type="journal article" date="1979" name="Int. J. Syst. Evol. Microbiol.">
        <title>Bacillus globisporus subsp. marinus subsp. nov.</title>
        <authorList>
            <person name="Liu H."/>
        </authorList>
    </citation>
    <scope>NUCLEOTIDE SEQUENCE [LARGE SCALE GENOMIC DNA]</scope>
    <source>
        <strain evidence="15 16">DSM 1297</strain>
    </source>
</reference>
<dbReference type="InterPro" id="IPR013825">
    <property type="entry name" value="Topo_IA_cen_sub2"/>
</dbReference>
<dbReference type="Pfam" id="PF13342">
    <property type="entry name" value="Toprim_Crpt"/>
    <property type="match status" value="1"/>
</dbReference>
<evidence type="ECO:0000256" key="4">
    <source>
        <dbReference type="ARBA" id="ARBA00022723"/>
    </source>
</evidence>
<evidence type="ECO:0000256" key="9">
    <source>
        <dbReference type="ARBA" id="ARBA00030003"/>
    </source>
</evidence>
<feature type="domain" description="Toprim" evidence="13">
    <location>
        <begin position="3"/>
        <end position="145"/>
    </location>
</feature>
<dbReference type="Gene3D" id="1.10.460.10">
    <property type="entry name" value="Topoisomerase I, domain 2"/>
    <property type="match status" value="1"/>
</dbReference>
<evidence type="ECO:0000313" key="16">
    <source>
        <dbReference type="Proteomes" id="UP001556040"/>
    </source>
</evidence>
<evidence type="ECO:0000256" key="12">
    <source>
        <dbReference type="ARBA" id="ARBA00032877"/>
    </source>
</evidence>
<keyword evidence="7" id="KW-0238">DNA-binding</keyword>
<dbReference type="InterPro" id="IPR006171">
    <property type="entry name" value="TOPRIM_dom"/>
</dbReference>
<evidence type="ECO:0000313" key="15">
    <source>
        <dbReference type="EMBL" id="MEW9502152.1"/>
    </source>
</evidence>
<evidence type="ECO:0000256" key="7">
    <source>
        <dbReference type="ARBA" id="ARBA00023125"/>
    </source>
</evidence>
<dbReference type="Proteomes" id="UP001556040">
    <property type="component" value="Unassembled WGS sequence"/>
</dbReference>
<dbReference type="PROSITE" id="PS52039">
    <property type="entry name" value="TOPO_IA_2"/>
    <property type="match status" value="1"/>
</dbReference>
<dbReference type="SMART" id="SM00436">
    <property type="entry name" value="TOP1Bc"/>
    <property type="match status" value="1"/>
</dbReference>
<organism evidence="15 16">
    <name type="scientific">Jeotgalibacillus marinus</name>
    <dbReference type="NCBI Taxonomy" id="86667"/>
    <lineage>
        <taxon>Bacteria</taxon>
        <taxon>Bacillati</taxon>
        <taxon>Bacillota</taxon>
        <taxon>Bacilli</taxon>
        <taxon>Bacillales</taxon>
        <taxon>Caryophanaceae</taxon>
        <taxon>Jeotgalibacillus</taxon>
    </lineage>
</organism>
<dbReference type="InterPro" id="IPR003601">
    <property type="entry name" value="Topo_IA_2"/>
</dbReference>
<dbReference type="Gene3D" id="1.10.290.10">
    <property type="entry name" value="Topoisomerase I, domain 4"/>
    <property type="match status" value="1"/>
</dbReference>
<evidence type="ECO:0000256" key="10">
    <source>
        <dbReference type="ARBA" id="ARBA00031985"/>
    </source>
</evidence>
<evidence type="ECO:0000256" key="2">
    <source>
        <dbReference type="ARBA" id="ARBA00009446"/>
    </source>
</evidence>
<accession>A0ABV3Q4C2</accession>
<dbReference type="Pfam" id="PF01751">
    <property type="entry name" value="Toprim"/>
    <property type="match status" value="1"/>
</dbReference>
<gene>
    <name evidence="15" type="primary">topB</name>
    <name evidence="15" type="ORF">AB1471_10135</name>
</gene>
<dbReference type="SUPFAM" id="SSF56712">
    <property type="entry name" value="Prokaryotic type I DNA topoisomerase"/>
    <property type="match status" value="1"/>
</dbReference>
<evidence type="ECO:0000256" key="8">
    <source>
        <dbReference type="ARBA" id="ARBA00023235"/>
    </source>
</evidence>
<dbReference type="PANTHER" id="PTHR11390">
    <property type="entry name" value="PROKARYOTIC DNA TOPOISOMERASE"/>
    <property type="match status" value="1"/>
</dbReference>
<dbReference type="EMBL" id="JBFMIA010000008">
    <property type="protein sequence ID" value="MEW9502152.1"/>
    <property type="molecule type" value="Genomic_DNA"/>
</dbReference>
<evidence type="ECO:0000256" key="5">
    <source>
        <dbReference type="ARBA" id="ARBA00022842"/>
    </source>
</evidence>
<name>A0ABV3Q4C2_9BACL</name>
<dbReference type="PANTHER" id="PTHR11390:SF21">
    <property type="entry name" value="DNA TOPOISOMERASE 3-ALPHA"/>
    <property type="match status" value="1"/>
</dbReference>
<keyword evidence="16" id="KW-1185">Reference proteome</keyword>
<protein>
    <recommendedName>
        <fullName evidence="3">DNA topoisomerase</fullName>
        <ecNumber evidence="3">5.6.2.1</ecNumber>
    </recommendedName>
    <alternativeName>
        <fullName evidence="12">Omega-protein</fullName>
    </alternativeName>
    <alternativeName>
        <fullName evidence="11">Relaxing enzyme</fullName>
    </alternativeName>
    <alternativeName>
        <fullName evidence="9">Swivelase</fullName>
    </alternativeName>
    <alternativeName>
        <fullName evidence="10">Untwisting enzyme</fullName>
    </alternativeName>
</protein>
<dbReference type="Gene3D" id="3.40.50.140">
    <property type="match status" value="1"/>
</dbReference>
<dbReference type="PROSITE" id="PS00396">
    <property type="entry name" value="TOPO_IA_1"/>
    <property type="match status" value="1"/>
</dbReference>
<comment type="similarity">
    <text evidence="2">Belongs to the type IA topoisomerase family.</text>
</comment>
<keyword evidence="8 15" id="KW-0413">Isomerase</keyword>
<dbReference type="PROSITE" id="PS50880">
    <property type="entry name" value="TOPRIM"/>
    <property type="match status" value="1"/>
</dbReference>
<dbReference type="PRINTS" id="PR00417">
    <property type="entry name" value="PRTPISMRASEI"/>
</dbReference>
<dbReference type="EC" id="5.6.2.1" evidence="3"/>
<dbReference type="InterPro" id="IPR023405">
    <property type="entry name" value="Topo_IA_core_domain"/>
</dbReference>
<dbReference type="InterPro" id="IPR005738">
    <property type="entry name" value="TopoIII"/>
</dbReference>
<dbReference type="InterPro" id="IPR000380">
    <property type="entry name" value="Topo_IA"/>
</dbReference>
<evidence type="ECO:0000256" key="3">
    <source>
        <dbReference type="ARBA" id="ARBA00012891"/>
    </source>
</evidence>
<keyword evidence="5" id="KW-0460">Magnesium</keyword>
<dbReference type="CDD" id="cd00186">
    <property type="entry name" value="TOP1Ac"/>
    <property type="match status" value="1"/>
</dbReference>
<dbReference type="NCBIfam" id="TIGR01056">
    <property type="entry name" value="topB"/>
    <property type="match status" value="1"/>
</dbReference>
<evidence type="ECO:0000256" key="11">
    <source>
        <dbReference type="ARBA" id="ARBA00032235"/>
    </source>
</evidence>
<dbReference type="SMART" id="SM00493">
    <property type="entry name" value="TOPRIM"/>
    <property type="match status" value="1"/>
</dbReference>
<dbReference type="Pfam" id="PF01131">
    <property type="entry name" value="Topoisom_bac"/>
    <property type="match status" value="1"/>
</dbReference>
<sequence length="718" mass="82372">MGNVVILAEKPSQAKAYADAFSVKKHHKTHIELNRCKTFPTGAIITWGIGHLVELKEPKEYRKEWSSWNLSSLPILPKSYEYKVSYGKREQFNFIKQLFNDSTIRTIVNGCDSDREGSNIFYSIYYMSGTKNKEIKRLWINSLEVDEIRKGFNNLQDNKKDLLLYYEAKTRQISDWLVGMNGSRLFTLLLQQKGFNESLSIGRVQSPTVYLIYQHQKEIERFVTKPFYEIEGSFTAKNGTYKGKAKIKSEKIEEVQSLMNQHNILEQNEGFIKSIRKREKHVKPPKLYALSTLQGVANKKWKYSPANVLKTVQGLYEKKLVTYPRTDTQVITTNEFAYLSENVERYQDIAGVSFPINSKRANKRYVDNSKVQEHYAIIPTKTIPTVKKIQGLSNQERNLYFEILKTTLAMFHANYIYEETKVITDVNKLDFESTGKTEISKGWKELFSYAQKETVKRKKEDIQVIPIVDENEKVSGSIQMTKGMTKPPKPYTEGQLINMMKTCGKDIEDEEEMEILKEVEGLGTEATRSGIIETIKRHGYININKNIVSVTKKGEILCQSIQGNLLSSPSMTAKWEAYLKKIGNGEGTSNHFISSIARFIEKIIQDAPQQLKFKELEQSIAITQKNNTIAACPTCNKGKIIQRKTYYRCSEHGNGCKQTFPGQLLGKNLTEKNIKDLCTKGKTSMIKGMKSKSGKRFNAFLKLEDKKITFEFANSNKK</sequence>
<comment type="catalytic activity">
    <reaction evidence="1">
        <text>ATP-independent breakage of single-stranded DNA, followed by passage and rejoining.</text>
        <dbReference type="EC" id="5.6.2.1"/>
    </reaction>
</comment>
<dbReference type="InterPro" id="IPR003602">
    <property type="entry name" value="Topo_IA_DNA-bd_dom"/>
</dbReference>
<dbReference type="Gene3D" id="2.70.20.10">
    <property type="entry name" value="Topoisomerase I, domain 3"/>
    <property type="match status" value="1"/>
</dbReference>
<dbReference type="RefSeq" id="WP_367779647.1">
    <property type="nucleotide sequence ID" value="NZ_JBFMIA010000008.1"/>
</dbReference>
<evidence type="ECO:0000256" key="6">
    <source>
        <dbReference type="ARBA" id="ARBA00023029"/>
    </source>
</evidence>
<dbReference type="InterPro" id="IPR013497">
    <property type="entry name" value="Topo_IA_cen"/>
</dbReference>
<keyword evidence="4" id="KW-0479">Metal-binding</keyword>
<feature type="domain" description="Topo IA-type catalytic" evidence="14">
    <location>
        <begin position="161"/>
        <end position="604"/>
    </location>
</feature>
<dbReference type="InterPro" id="IPR023406">
    <property type="entry name" value="Topo_IA_AS"/>
</dbReference>
<dbReference type="CDD" id="cd03362">
    <property type="entry name" value="TOPRIM_TopoIA_TopoIII"/>
    <property type="match status" value="1"/>
</dbReference>
<comment type="caution">
    <text evidence="15">The sequence shown here is derived from an EMBL/GenBank/DDBJ whole genome shotgun (WGS) entry which is preliminary data.</text>
</comment>
<evidence type="ECO:0000256" key="1">
    <source>
        <dbReference type="ARBA" id="ARBA00000213"/>
    </source>
</evidence>
<keyword evidence="6" id="KW-0799">Topoisomerase</keyword>
<dbReference type="SMART" id="SM00437">
    <property type="entry name" value="TOP1Ac"/>
    <property type="match status" value="1"/>
</dbReference>
<proteinExistence type="inferred from homology"/>
<dbReference type="InterPro" id="IPR034144">
    <property type="entry name" value="TOPRIM_TopoIII"/>
</dbReference>
<dbReference type="InterPro" id="IPR013824">
    <property type="entry name" value="Topo_IA_cen_sub1"/>
</dbReference>
<dbReference type="InterPro" id="IPR013826">
    <property type="entry name" value="Topo_IA_cen_sub3"/>
</dbReference>
<evidence type="ECO:0000259" key="14">
    <source>
        <dbReference type="PROSITE" id="PS52039"/>
    </source>
</evidence>